<dbReference type="Pfam" id="PF12706">
    <property type="entry name" value="Lactamase_B_2"/>
    <property type="match status" value="1"/>
</dbReference>
<gene>
    <name evidence="2" type="ORF">G1H11_12830</name>
</gene>
<dbReference type="PANTHER" id="PTHR46018">
    <property type="entry name" value="ZINC PHOSPHODIESTERASE ELAC PROTEIN 1"/>
    <property type="match status" value="1"/>
</dbReference>
<reference evidence="2 3" key="1">
    <citation type="submission" date="2020-02" db="EMBL/GenBank/DDBJ databases">
        <authorList>
            <person name="Li X.-J."/>
            <person name="Feng X.-M."/>
        </authorList>
    </citation>
    <scope>NUCLEOTIDE SEQUENCE [LARGE SCALE GENOMIC DNA]</scope>
    <source>
        <strain evidence="2 3">CGMCC 4.7225</strain>
    </source>
</reference>
<name>A0A6N9YML9_9ACTN</name>
<sequence length="253" mass="26671">MKLTVLGCSGSLPGPSSPASSYLVEADGARLVVDLGNGALGELQRHVGYRGLASIDAVLLSHLHPDHFIDLCGYYVALRYGPHRPARRVPVWGPENTAERLAAAYGEHPEPGMGQEFDIRAYPGAEFEIGPFRVTTARMAHPVPAYAIRLEHAGSVLVYSGDTGPTPALADLARGADLLLCEAAFDDDAENPADLHLTGREAGEHAAAAGVSRLVVTHVPPWGDPERAVEAAREAYDGPVDAAGVGRTWNVGS</sequence>
<dbReference type="SMART" id="SM00849">
    <property type="entry name" value="Lactamase_B"/>
    <property type="match status" value="1"/>
</dbReference>
<feature type="domain" description="Metallo-beta-lactamase" evidence="1">
    <location>
        <begin position="18"/>
        <end position="200"/>
    </location>
</feature>
<accession>A0A6N9YML9</accession>
<dbReference type="PANTHER" id="PTHR46018:SF4">
    <property type="entry name" value="METALLO-HYDROLASE YHFI-RELATED"/>
    <property type="match status" value="1"/>
</dbReference>
<dbReference type="InterPro" id="IPR001279">
    <property type="entry name" value="Metallo-B-lactamas"/>
</dbReference>
<dbReference type="GO" id="GO:0042781">
    <property type="term" value="F:3'-tRNA processing endoribonuclease activity"/>
    <property type="evidence" value="ECO:0007669"/>
    <property type="project" value="TreeGrafter"/>
</dbReference>
<dbReference type="EMBL" id="JAAGOB010000006">
    <property type="protein sequence ID" value="NED96195.1"/>
    <property type="molecule type" value="Genomic_DNA"/>
</dbReference>
<dbReference type="RefSeq" id="WP_163818971.1">
    <property type="nucleotide sequence ID" value="NZ_JAAGOB010000006.1"/>
</dbReference>
<dbReference type="InterPro" id="IPR036866">
    <property type="entry name" value="RibonucZ/Hydroxyglut_hydro"/>
</dbReference>
<comment type="caution">
    <text evidence="2">The sequence shown here is derived from an EMBL/GenBank/DDBJ whole genome shotgun (WGS) entry which is preliminary data.</text>
</comment>
<protein>
    <submittedName>
        <fullName evidence="2">MBL fold metallo-hydrolase</fullName>
    </submittedName>
</protein>
<dbReference type="SUPFAM" id="SSF56281">
    <property type="entry name" value="Metallo-hydrolase/oxidoreductase"/>
    <property type="match status" value="1"/>
</dbReference>
<evidence type="ECO:0000259" key="1">
    <source>
        <dbReference type="SMART" id="SM00849"/>
    </source>
</evidence>
<dbReference type="Proteomes" id="UP000469185">
    <property type="component" value="Unassembled WGS sequence"/>
</dbReference>
<keyword evidence="3" id="KW-1185">Reference proteome</keyword>
<evidence type="ECO:0000313" key="2">
    <source>
        <dbReference type="EMBL" id="NED96195.1"/>
    </source>
</evidence>
<dbReference type="CDD" id="cd07716">
    <property type="entry name" value="RNaseZ_short-form-like_MBL-fold"/>
    <property type="match status" value="1"/>
</dbReference>
<evidence type="ECO:0000313" key="3">
    <source>
        <dbReference type="Proteomes" id="UP000469185"/>
    </source>
</evidence>
<organism evidence="2 3">
    <name type="scientific">Phytoactinopolyspora alkaliphila</name>
    <dbReference type="NCBI Taxonomy" id="1783498"/>
    <lineage>
        <taxon>Bacteria</taxon>
        <taxon>Bacillati</taxon>
        <taxon>Actinomycetota</taxon>
        <taxon>Actinomycetes</taxon>
        <taxon>Jiangellales</taxon>
        <taxon>Jiangellaceae</taxon>
        <taxon>Phytoactinopolyspora</taxon>
    </lineage>
</organism>
<dbReference type="AlphaFoldDB" id="A0A6N9YML9"/>
<dbReference type="Gene3D" id="3.60.15.10">
    <property type="entry name" value="Ribonuclease Z/Hydroxyacylglutathione hydrolase-like"/>
    <property type="match status" value="1"/>
</dbReference>
<keyword evidence="2" id="KW-0378">Hydrolase</keyword>
<proteinExistence type="predicted"/>